<gene>
    <name evidence="1" type="ORF">CYFUS_008790</name>
</gene>
<dbReference type="Gene3D" id="2.70.98.10">
    <property type="match status" value="1"/>
</dbReference>
<dbReference type="InterPro" id="IPR014718">
    <property type="entry name" value="GH-type_carb-bd"/>
</dbReference>
<dbReference type="PANTHER" id="PTHR11122:SF13">
    <property type="entry name" value="GLUCOSE-6-PHOSPHATE 1-EPIMERASE"/>
    <property type="match status" value="1"/>
</dbReference>
<dbReference type="InterPro" id="IPR011013">
    <property type="entry name" value="Gal_mutarotase_sf_dom"/>
</dbReference>
<name>A0A250JI62_9BACT</name>
<dbReference type="InterPro" id="IPR008183">
    <property type="entry name" value="Aldose_1/G6P_1-epimerase"/>
</dbReference>
<dbReference type="Proteomes" id="UP000217257">
    <property type="component" value="Chromosome"/>
</dbReference>
<dbReference type="AlphaFoldDB" id="A0A250JI62"/>
<dbReference type="PANTHER" id="PTHR11122">
    <property type="entry name" value="APOSPORY-ASSOCIATED PROTEIN C-RELATED"/>
    <property type="match status" value="1"/>
</dbReference>
<dbReference type="GO" id="GO:0005975">
    <property type="term" value="P:carbohydrate metabolic process"/>
    <property type="evidence" value="ECO:0007669"/>
    <property type="project" value="InterPro"/>
</dbReference>
<dbReference type="GO" id="GO:0016853">
    <property type="term" value="F:isomerase activity"/>
    <property type="evidence" value="ECO:0007669"/>
    <property type="project" value="InterPro"/>
</dbReference>
<reference evidence="1 2" key="1">
    <citation type="submission" date="2017-06" db="EMBL/GenBank/DDBJ databases">
        <title>Sequencing and comparative analysis of myxobacterial genomes.</title>
        <authorList>
            <person name="Rupp O."/>
            <person name="Goesmann A."/>
            <person name="Sogaard-Andersen L."/>
        </authorList>
    </citation>
    <scope>NUCLEOTIDE SEQUENCE [LARGE SCALE GENOMIC DNA]</scope>
    <source>
        <strain evidence="1 2">DSM 52655</strain>
    </source>
</reference>
<organism evidence="1 2">
    <name type="scientific">Cystobacter fuscus</name>
    <dbReference type="NCBI Taxonomy" id="43"/>
    <lineage>
        <taxon>Bacteria</taxon>
        <taxon>Pseudomonadati</taxon>
        <taxon>Myxococcota</taxon>
        <taxon>Myxococcia</taxon>
        <taxon>Myxococcales</taxon>
        <taxon>Cystobacterineae</taxon>
        <taxon>Archangiaceae</taxon>
        <taxon>Cystobacter</taxon>
    </lineage>
</organism>
<dbReference type="Pfam" id="PF01263">
    <property type="entry name" value="Aldose_epim"/>
    <property type="match status" value="1"/>
</dbReference>
<dbReference type="KEGG" id="cfus:CYFUS_008790"/>
<accession>A0A250JI62</accession>
<evidence type="ECO:0000313" key="2">
    <source>
        <dbReference type="Proteomes" id="UP000217257"/>
    </source>
</evidence>
<evidence type="ECO:0000313" key="1">
    <source>
        <dbReference type="EMBL" id="ATB43310.1"/>
    </source>
</evidence>
<protein>
    <submittedName>
        <fullName evidence="1">Aldose 1-epimerase</fullName>
    </submittedName>
</protein>
<dbReference type="GO" id="GO:0030246">
    <property type="term" value="F:carbohydrate binding"/>
    <property type="evidence" value="ECO:0007669"/>
    <property type="project" value="InterPro"/>
</dbReference>
<proteinExistence type="predicted"/>
<dbReference type="SUPFAM" id="SSF74650">
    <property type="entry name" value="Galactose mutarotase-like"/>
    <property type="match status" value="1"/>
</dbReference>
<dbReference type="RefSeq" id="WP_095990743.1">
    <property type="nucleotide sequence ID" value="NZ_CP022098.1"/>
</dbReference>
<dbReference type="EMBL" id="CP022098">
    <property type="protein sequence ID" value="ATB43310.1"/>
    <property type="molecule type" value="Genomic_DNA"/>
</dbReference>
<sequence length="278" mass="30499">MQEEDTVLLKDGDCVAEIVPERGALVSRFTVGGEELLFLDASTLADPGKNVRGGIPVLFPSPGVLPGGTYPAEGRDYTMRRHGFARDLAWEVRHRENARTELVLGHSDQTLREFPWRFEARLTVTLSGGALRLGFAAENRDTRPMPLHLGYHPYFHVPQANKAVTRLDTDATRAWDNRTGAPVTFSGLDLTSAEVDMHLLDHSRPGTTLHRGPGLRPVVLSWSESFTTVVVWTLTGRDFVCVEPWTAPGGALRTGEGLLSVAPGATFSSEFEIRAGRE</sequence>